<evidence type="ECO:0000313" key="4">
    <source>
        <dbReference type="RefSeq" id="XP_018320021.1"/>
    </source>
</evidence>
<dbReference type="OrthoDB" id="6725296at2759"/>
<dbReference type="InterPro" id="IPR012337">
    <property type="entry name" value="RNaseH-like_sf"/>
</dbReference>
<dbReference type="GO" id="GO:0046983">
    <property type="term" value="F:protein dimerization activity"/>
    <property type="evidence" value="ECO:0007669"/>
    <property type="project" value="InterPro"/>
</dbReference>
<dbReference type="PANTHER" id="PTHR45749:SF28">
    <property type="entry name" value="ZINC FINGER MYM-TYPE PROTEIN 1-LIKE-RELATED"/>
    <property type="match status" value="1"/>
</dbReference>
<evidence type="ECO:0000259" key="1">
    <source>
        <dbReference type="Pfam" id="PF05699"/>
    </source>
</evidence>
<sequence>MNSVDFLLGNKEISYEEMIEIKRLGRPTPDLNISKIDVGKLRNFERRFNRTTYDKFKWLCGCPKRNKLFCFVCLVMGGDRTAWTQEGVSDLKHLNERAMKHANYNERHLHNALDFSVLGKEDIKQQLDGTYRDNIRRHNENVDKNRHILNQIINCITFCGAFELALRGYDETENSDNPDVFLGVVDFISELDLVMKEHLLKATAFQGTSKTIQNELLDAMLDVCRSDIKHQIRSSTFLAIQADETTDVDNKKQIAIIFRYVHNGIITERFWGFVRPEGHTDEHIANALLNELETIGVEPEKLIAQCFDGVTVTNGQFGGIQAKIKERFPHAHFIHSYAHPLNNVIIKAASINKNVKIFFANIHDFLSFFSSSTKRRQLLDEIVKTQIPWATPIRWNFAGRTVSTVFENKDLLIKCLEVITDSANDTKTINESTRLLNYLHNEDFLFWLSLFYRVMPHINALCCQLQEPTATGPYIKTCLSTFELELTKIKSEPDYIIIKEENDCKRLRFSDNFNDNSTAAAQEVCDVILTQLKSIFAFTDHLSLSNLLAKDNFNSYKVDFPESDFQTTVQCYNFFDTGKLRSELNILYKREDMGSMEGVSALLNFLKENELNDAFSEVYKLCNIIATIPMATVENDRCFSTLKRVKTFLRNTVIQDRLTALTMLSVEKKMVKQIRDFNNKVFNIFVNANGRQADFHYK</sequence>
<dbReference type="Proteomes" id="UP000192223">
    <property type="component" value="Unplaced"/>
</dbReference>
<evidence type="ECO:0000313" key="3">
    <source>
        <dbReference type="Proteomes" id="UP000192223"/>
    </source>
</evidence>
<dbReference type="GeneID" id="108733383"/>
<evidence type="ECO:0000259" key="2">
    <source>
        <dbReference type="Pfam" id="PF14291"/>
    </source>
</evidence>
<gene>
    <name evidence="4" type="primary">LOC108733383</name>
</gene>
<keyword evidence="3" id="KW-1185">Reference proteome</keyword>
<accession>A0A1W4W7F3</accession>
<feature type="domain" description="DUF4371" evidence="2">
    <location>
        <begin position="139"/>
        <end position="319"/>
    </location>
</feature>
<dbReference type="SUPFAM" id="SSF53098">
    <property type="entry name" value="Ribonuclease H-like"/>
    <property type="match status" value="1"/>
</dbReference>
<feature type="domain" description="HAT C-terminal dimerisation" evidence="1">
    <location>
        <begin position="600"/>
        <end position="670"/>
    </location>
</feature>
<name>A0A1W4W7F3_AGRPL</name>
<organism evidence="3 4">
    <name type="scientific">Agrilus planipennis</name>
    <name type="common">Emerald ash borer</name>
    <name type="synonym">Agrilus marcopoli</name>
    <dbReference type="NCBI Taxonomy" id="224129"/>
    <lineage>
        <taxon>Eukaryota</taxon>
        <taxon>Metazoa</taxon>
        <taxon>Ecdysozoa</taxon>
        <taxon>Arthropoda</taxon>
        <taxon>Hexapoda</taxon>
        <taxon>Insecta</taxon>
        <taxon>Pterygota</taxon>
        <taxon>Neoptera</taxon>
        <taxon>Endopterygota</taxon>
        <taxon>Coleoptera</taxon>
        <taxon>Polyphaga</taxon>
        <taxon>Elateriformia</taxon>
        <taxon>Buprestoidea</taxon>
        <taxon>Buprestidae</taxon>
        <taxon>Agrilinae</taxon>
        <taxon>Agrilus</taxon>
    </lineage>
</organism>
<proteinExistence type="predicted"/>
<dbReference type="PANTHER" id="PTHR45749">
    <property type="match status" value="1"/>
</dbReference>
<dbReference type="Pfam" id="PF14291">
    <property type="entry name" value="DUF4371"/>
    <property type="match status" value="1"/>
</dbReference>
<dbReference type="KEGG" id="apln:108733383"/>
<reference evidence="4" key="1">
    <citation type="submission" date="2025-08" db="UniProtKB">
        <authorList>
            <consortium name="RefSeq"/>
        </authorList>
    </citation>
    <scope>IDENTIFICATION</scope>
    <source>
        <tissue evidence="4">Entire body</tissue>
    </source>
</reference>
<dbReference type="InterPro" id="IPR025398">
    <property type="entry name" value="DUF4371"/>
</dbReference>
<dbReference type="InParanoid" id="A0A1W4W7F3"/>
<dbReference type="InterPro" id="IPR008906">
    <property type="entry name" value="HATC_C_dom"/>
</dbReference>
<dbReference type="Pfam" id="PF05699">
    <property type="entry name" value="Dimer_Tnp_hAT"/>
    <property type="match status" value="1"/>
</dbReference>
<dbReference type="AlphaFoldDB" id="A0A1W4W7F3"/>
<protein>
    <submittedName>
        <fullName evidence="4">Uncharacterized protein LOC108733383 isoform X1</fullName>
    </submittedName>
</protein>
<dbReference type="RefSeq" id="XP_018320021.1">
    <property type="nucleotide sequence ID" value="XM_018464519.1"/>
</dbReference>